<organism evidence="1">
    <name type="scientific">Arion vulgaris</name>
    <dbReference type="NCBI Taxonomy" id="1028688"/>
    <lineage>
        <taxon>Eukaryota</taxon>
        <taxon>Metazoa</taxon>
        <taxon>Spiralia</taxon>
        <taxon>Lophotrochozoa</taxon>
        <taxon>Mollusca</taxon>
        <taxon>Gastropoda</taxon>
        <taxon>Heterobranchia</taxon>
        <taxon>Euthyneura</taxon>
        <taxon>Panpulmonata</taxon>
        <taxon>Eupulmonata</taxon>
        <taxon>Stylommatophora</taxon>
        <taxon>Helicina</taxon>
        <taxon>Arionoidea</taxon>
        <taxon>Arionidae</taxon>
        <taxon>Arion</taxon>
    </lineage>
</organism>
<gene>
    <name evidence="1" type="primary">ORF13294</name>
</gene>
<dbReference type="AlphaFoldDB" id="A0A0B6Y507"/>
<protein>
    <submittedName>
        <fullName evidence="1">Uncharacterized protein</fullName>
    </submittedName>
</protein>
<reference evidence="1" key="1">
    <citation type="submission" date="2014-12" db="EMBL/GenBank/DDBJ databases">
        <title>Insight into the proteome of Arion vulgaris.</title>
        <authorList>
            <person name="Aradska J."/>
            <person name="Bulat T."/>
            <person name="Smidak R."/>
            <person name="Sarate P."/>
            <person name="Gangsoo J."/>
            <person name="Sialana F."/>
            <person name="Bilban M."/>
            <person name="Lubec G."/>
        </authorList>
    </citation>
    <scope>NUCLEOTIDE SEQUENCE</scope>
    <source>
        <tissue evidence="1">Skin</tissue>
    </source>
</reference>
<dbReference type="EMBL" id="HACG01004527">
    <property type="protein sequence ID" value="CEK51392.1"/>
    <property type="molecule type" value="Transcribed_RNA"/>
</dbReference>
<feature type="non-terminal residue" evidence="1">
    <location>
        <position position="1"/>
    </location>
</feature>
<name>A0A0B6Y507_9EUPU</name>
<evidence type="ECO:0000313" key="1">
    <source>
        <dbReference type="EMBL" id="CEK51392.1"/>
    </source>
</evidence>
<accession>A0A0B6Y507</accession>
<proteinExistence type="predicted"/>
<sequence>YVERQTIKWFDHRMRMKLTELSLCVDNSRRFGLRAHGSSTLTKSKIYHNNLMDTLDPTRRMLNFHVSQYK</sequence>